<feature type="active site" description="Proton donor/acceptor" evidence="6">
    <location>
        <position position="90"/>
    </location>
</feature>
<name>A0ABT3BQ66_9BACT</name>
<dbReference type="PANTHER" id="PTHR10889">
    <property type="entry name" value="DEOXYRIBOSE-PHOSPHATE ALDOLASE"/>
    <property type="match status" value="1"/>
</dbReference>
<proteinExistence type="inferred from homology"/>
<dbReference type="SUPFAM" id="SSF51569">
    <property type="entry name" value="Aldolase"/>
    <property type="match status" value="1"/>
</dbReference>
<comment type="caution">
    <text evidence="7">The sequence shown here is derived from an EMBL/GenBank/DDBJ whole genome shotgun (WGS) entry which is preliminary data.</text>
</comment>
<dbReference type="HAMAP" id="MF_00114">
    <property type="entry name" value="DeoC_type1"/>
    <property type="match status" value="1"/>
</dbReference>
<dbReference type="Pfam" id="PF01791">
    <property type="entry name" value="DeoC"/>
    <property type="match status" value="1"/>
</dbReference>
<dbReference type="PANTHER" id="PTHR10889:SF1">
    <property type="entry name" value="DEOXYRIBOSE-PHOSPHATE ALDOLASE"/>
    <property type="match status" value="1"/>
</dbReference>
<evidence type="ECO:0000256" key="5">
    <source>
        <dbReference type="ARBA" id="ARBA00048791"/>
    </source>
</evidence>
<feature type="active site" description="Schiff-base intermediate with acetaldehyde" evidence="6">
    <location>
        <position position="152"/>
    </location>
</feature>
<feature type="active site" description="Proton donor/acceptor" evidence="6">
    <location>
        <position position="181"/>
    </location>
</feature>
<dbReference type="PIRSF" id="PIRSF001357">
    <property type="entry name" value="DeoC"/>
    <property type="match status" value="1"/>
</dbReference>
<keyword evidence="3 6" id="KW-0456">Lyase</keyword>
<comment type="similarity">
    <text evidence="1 6">Belongs to the DeoC/FbaB aldolase family. DeoC type 1 subfamily.</text>
</comment>
<evidence type="ECO:0000313" key="8">
    <source>
        <dbReference type="Proteomes" id="UP001207252"/>
    </source>
</evidence>
<keyword evidence="8" id="KW-1185">Reference proteome</keyword>
<sequence length="222" mass="24695">MNKYSKYIDHTLLKNEATFDDINDLVNEAIEYNFYSVCIQPFFVKYAKHLLLDEKVKITTVIGFPLGMNTTATKVFEAKQAIQDGADEIDMVININELRSQNLEYCLSEINQVKQAIGEHVLKVIVETALLDHDTKVFAANLILASNADFIKTSTGFASSGAVLEDVILWKEILNNQKEIKAAGGVKNFDDLDAFIKHGATRIGTSSAIKILKNAKIGESDY</sequence>
<dbReference type="NCBIfam" id="TIGR00126">
    <property type="entry name" value="deoC"/>
    <property type="match status" value="1"/>
</dbReference>
<gene>
    <name evidence="6 7" type="primary">deoC</name>
    <name evidence="7" type="ORF">OF365_02690</name>
</gene>
<reference evidence="7 8" key="1">
    <citation type="journal article" date="2020" name="Int. J. Syst. Evol. Microbiol.">
        <title>Ureaplasma miroungigenitalium sp. nov. isolated from northern elephant seals (Mirounga angustirostris) and Ureaplasma zalophigenitalium sp. nov. isolated from California sea lions (Zalophus californianus).</title>
        <authorList>
            <person name="Volokhov D.V."/>
            <person name="Gulland F.M."/>
            <person name="Gao Y."/>
            <person name="Chizhikov V.E."/>
        </authorList>
    </citation>
    <scope>NUCLEOTIDE SEQUENCE [LARGE SCALE GENOMIC DNA]</scope>
    <source>
        <strain evidence="7 8">CSL7644-GEN</strain>
    </source>
</reference>
<organism evidence="7 8">
    <name type="scientific">Ureaplasma zalophigenitalium</name>
    <dbReference type="NCBI Taxonomy" id="907723"/>
    <lineage>
        <taxon>Bacteria</taxon>
        <taxon>Bacillati</taxon>
        <taxon>Mycoplasmatota</taxon>
        <taxon>Mycoplasmoidales</taxon>
        <taxon>Mycoplasmoidaceae</taxon>
        <taxon>Ureaplasma</taxon>
    </lineage>
</organism>
<dbReference type="Gene3D" id="3.20.20.70">
    <property type="entry name" value="Aldolase class I"/>
    <property type="match status" value="1"/>
</dbReference>
<dbReference type="InterPro" id="IPR011343">
    <property type="entry name" value="DeoC"/>
</dbReference>
<dbReference type="CDD" id="cd00959">
    <property type="entry name" value="DeoC"/>
    <property type="match status" value="1"/>
</dbReference>
<accession>A0ABT3BQ66</accession>
<evidence type="ECO:0000313" key="7">
    <source>
        <dbReference type="EMBL" id="MCV3754272.1"/>
    </source>
</evidence>
<evidence type="ECO:0000256" key="1">
    <source>
        <dbReference type="ARBA" id="ARBA00010936"/>
    </source>
</evidence>
<dbReference type="GO" id="GO:0004139">
    <property type="term" value="F:deoxyribose-phosphate aldolase activity"/>
    <property type="evidence" value="ECO:0007669"/>
    <property type="project" value="UniProtKB-EC"/>
</dbReference>
<evidence type="ECO:0000256" key="3">
    <source>
        <dbReference type="ARBA" id="ARBA00023239"/>
    </source>
</evidence>
<comment type="function">
    <text evidence="6">Catalyzes a reversible aldol reaction between acetaldehyde and D-glyceraldehyde 3-phosphate to generate 2-deoxy-D-ribose 5-phosphate.</text>
</comment>
<comment type="catalytic activity">
    <reaction evidence="5 6">
        <text>2-deoxy-D-ribose 5-phosphate = D-glyceraldehyde 3-phosphate + acetaldehyde</text>
        <dbReference type="Rhea" id="RHEA:12821"/>
        <dbReference type="ChEBI" id="CHEBI:15343"/>
        <dbReference type="ChEBI" id="CHEBI:59776"/>
        <dbReference type="ChEBI" id="CHEBI:62877"/>
        <dbReference type="EC" id="4.1.2.4"/>
    </reaction>
</comment>
<keyword evidence="4 6" id="KW-0704">Schiff base</keyword>
<evidence type="ECO:0000256" key="4">
    <source>
        <dbReference type="ARBA" id="ARBA00023270"/>
    </source>
</evidence>
<dbReference type="Proteomes" id="UP001207252">
    <property type="component" value="Unassembled WGS sequence"/>
</dbReference>
<evidence type="ECO:0000256" key="2">
    <source>
        <dbReference type="ARBA" id="ARBA00022490"/>
    </source>
</evidence>
<dbReference type="InterPro" id="IPR002915">
    <property type="entry name" value="DeoC/FbaB/LacD_aldolase"/>
</dbReference>
<keyword evidence="2 6" id="KW-0963">Cytoplasm</keyword>
<dbReference type="InterPro" id="IPR028581">
    <property type="entry name" value="DeoC_typeI"/>
</dbReference>
<comment type="pathway">
    <text evidence="6">Carbohydrate degradation; 2-deoxy-D-ribose 1-phosphate degradation; D-glyceraldehyde 3-phosphate and acetaldehyde from 2-deoxy-alpha-D-ribose 1-phosphate: step 2/2.</text>
</comment>
<dbReference type="RefSeq" id="WP_263818074.1">
    <property type="nucleotide sequence ID" value="NZ_JAOXHJ010000006.1"/>
</dbReference>
<protein>
    <recommendedName>
        <fullName evidence="6">Deoxyribose-phosphate aldolase</fullName>
        <shortName evidence="6">DERA</shortName>
        <ecNumber evidence="6">4.1.2.4</ecNumber>
    </recommendedName>
    <alternativeName>
        <fullName evidence="6">2-deoxy-D-ribose 5-phosphate aldolase</fullName>
    </alternativeName>
    <alternativeName>
        <fullName evidence="6">Phosphodeoxyriboaldolase</fullName>
        <shortName evidence="6">Deoxyriboaldolase</shortName>
    </alternativeName>
</protein>
<dbReference type="EC" id="4.1.2.4" evidence="6"/>
<dbReference type="InterPro" id="IPR013785">
    <property type="entry name" value="Aldolase_TIM"/>
</dbReference>
<dbReference type="EMBL" id="JAOXHJ010000006">
    <property type="protein sequence ID" value="MCV3754272.1"/>
    <property type="molecule type" value="Genomic_DNA"/>
</dbReference>
<evidence type="ECO:0000256" key="6">
    <source>
        <dbReference type="HAMAP-Rule" id="MF_00114"/>
    </source>
</evidence>
<comment type="subcellular location">
    <subcellularLocation>
        <location evidence="6">Cytoplasm</location>
    </subcellularLocation>
</comment>
<dbReference type="SMART" id="SM01133">
    <property type="entry name" value="DeoC"/>
    <property type="match status" value="1"/>
</dbReference>